<dbReference type="Gene3D" id="3.40.50.150">
    <property type="entry name" value="Vaccinia Virus protein VP39"/>
    <property type="match status" value="1"/>
</dbReference>
<keyword evidence="1" id="KW-0808">Transferase</keyword>
<dbReference type="GO" id="GO:0032259">
    <property type="term" value="P:methylation"/>
    <property type="evidence" value="ECO:0007669"/>
    <property type="project" value="UniProtKB-KW"/>
</dbReference>
<dbReference type="STRING" id="1691903.A9B99_17780"/>
<comment type="caution">
    <text evidence="1">The sequence shown here is derived from an EMBL/GenBank/DDBJ whole genome shotgun (WGS) entry which is preliminary data.</text>
</comment>
<keyword evidence="1" id="KW-0489">Methyltransferase</keyword>
<dbReference type="GO" id="GO:0008168">
    <property type="term" value="F:methyltransferase activity"/>
    <property type="evidence" value="ECO:0007669"/>
    <property type="project" value="UniProtKB-KW"/>
</dbReference>
<dbReference type="AlphaFoldDB" id="A0A1B7KYE1"/>
<dbReference type="Proteomes" id="UP000078225">
    <property type="component" value="Unassembled WGS sequence"/>
</dbReference>
<dbReference type="OrthoDB" id="9805585at2"/>
<dbReference type="RefSeq" id="WP_064601401.1">
    <property type="nucleotide sequence ID" value="NZ_JBDJAE010000003.1"/>
</dbReference>
<keyword evidence="2" id="KW-1185">Reference proteome</keyword>
<dbReference type="SUPFAM" id="SSF53335">
    <property type="entry name" value="S-adenosyl-L-methionine-dependent methyltransferases"/>
    <property type="match status" value="1"/>
</dbReference>
<organism evidence="1 2">
    <name type="scientific">Mangrovibacter phragmitis</name>
    <dbReference type="NCBI Taxonomy" id="1691903"/>
    <lineage>
        <taxon>Bacteria</taxon>
        <taxon>Pseudomonadati</taxon>
        <taxon>Pseudomonadota</taxon>
        <taxon>Gammaproteobacteria</taxon>
        <taxon>Enterobacterales</taxon>
        <taxon>Enterobacteriaceae</taxon>
        <taxon>Mangrovibacter</taxon>
    </lineage>
</organism>
<sequence length="191" mass="21941">MYRIDVLLKSQRNYIRQFIRSPRTIGTLVPSSPWLCRAMISSVSWGNITRVAELGAGEGVLTRKILTMMPNDAKLDAYEIDPSFLKTLSRINDSRLQIIPHSAELLEQRYDIIFSCLPLLSLPPRIRLKILKKASIQLTPNGSFIQFQYTHGSEKSLSRFFSWEKVFEVRNFPPAWVYSCKAMQQETCLPG</sequence>
<proteinExistence type="predicted"/>
<evidence type="ECO:0000313" key="1">
    <source>
        <dbReference type="EMBL" id="OAT75027.1"/>
    </source>
</evidence>
<dbReference type="EMBL" id="LYRP01000050">
    <property type="protein sequence ID" value="OAT75027.1"/>
    <property type="molecule type" value="Genomic_DNA"/>
</dbReference>
<dbReference type="CDD" id="cd02440">
    <property type="entry name" value="AdoMet_MTases"/>
    <property type="match status" value="1"/>
</dbReference>
<name>A0A1B7KYE1_9ENTR</name>
<evidence type="ECO:0000313" key="2">
    <source>
        <dbReference type="Proteomes" id="UP000078225"/>
    </source>
</evidence>
<dbReference type="InterPro" id="IPR029063">
    <property type="entry name" value="SAM-dependent_MTases_sf"/>
</dbReference>
<reference evidence="2" key="1">
    <citation type="submission" date="2016-05" db="EMBL/GenBank/DDBJ databases">
        <authorList>
            <person name="Behera P."/>
            <person name="Vaishampayan P."/>
            <person name="Singh N."/>
            <person name="Raina V."/>
            <person name="Suar M."/>
            <person name="Pattnaik A."/>
            <person name="Rastogi G."/>
        </authorList>
    </citation>
    <scope>NUCLEOTIDE SEQUENCE [LARGE SCALE GENOMIC DNA]</scope>
    <source>
        <strain evidence="2">MP23</strain>
    </source>
</reference>
<protein>
    <submittedName>
        <fullName evidence="1">Methyltransferase</fullName>
    </submittedName>
</protein>
<gene>
    <name evidence="1" type="ORF">A9B99_17780</name>
</gene>
<accession>A0A1B7KYE1</accession>